<evidence type="ECO:0000313" key="1">
    <source>
        <dbReference type="EMBL" id="KAK9101705.1"/>
    </source>
</evidence>
<organism evidence="1 2">
    <name type="scientific">Stephania japonica</name>
    <dbReference type="NCBI Taxonomy" id="461633"/>
    <lineage>
        <taxon>Eukaryota</taxon>
        <taxon>Viridiplantae</taxon>
        <taxon>Streptophyta</taxon>
        <taxon>Embryophyta</taxon>
        <taxon>Tracheophyta</taxon>
        <taxon>Spermatophyta</taxon>
        <taxon>Magnoliopsida</taxon>
        <taxon>Ranunculales</taxon>
        <taxon>Menispermaceae</taxon>
        <taxon>Menispermoideae</taxon>
        <taxon>Cissampelideae</taxon>
        <taxon>Stephania</taxon>
    </lineage>
</organism>
<keyword evidence="2" id="KW-1185">Reference proteome</keyword>
<gene>
    <name evidence="1" type="ORF">Sjap_018959</name>
</gene>
<sequence length="72" mass="8269">MKMLRGTAVLAGAIGSRHVELLEFLYSIVQLVLRDKSSSVRSLQLKYSSLSIFLLWIQPCTPFHLKMKIKYN</sequence>
<dbReference type="EMBL" id="JBBNAE010000008">
    <property type="protein sequence ID" value="KAK9101705.1"/>
    <property type="molecule type" value="Genomic_DNA"/>
</dbReference>
<name>A0AAP0F0M5_9MAGN</name>
<accession>A0AAP0F0M5</accession>
<reference evidence="1 2" key="1">
    <citation type="submission" date="2024-01" db="EMBL/GenBank/DDBJ databases">
        <title>Genome assemblies of Stephania.</title>
        <authorList>
            <person name="Yang L."/>
        </authorList>
    </citation>
    <scope>NUCLEOTIDE SEQUENCE [LARGE SCALE GENOMIC DNA]</scope>
    <source>
        <strain evidence="1">QJT</strain>
        <tissue evidence="1">Leaf</tissue>
    </source>
</reference>
<evidence type="ECO:0000313" key="2">
    <source>
        <dbReference type="Proteomes" id="UP001417504"/>
    </source>
</evidence>
<proteinExistence type="predicted"/>
<dbReference type="Proteomes" id="UP001417504">
    <property type="component" value="Unassembled WGS sequence"/>
</dbReference>
<protein>
    <submittedName>
        <fullName evidence="1">Uncharacterized protein</fullName>
    </submittedName>
</protein>
<dbReference type="AlphaFoldDB" id="A0AAP0F0M5"/>
<comment type="caution">
    <text evidence="1">The sequence shown here is derived from an EMBL/GenBank/DDBJ whole genome shotgun (WGS) entry which is preliminary data.</text>
</comment>